<keyword evidence="2" id="KW-1185">Reference proteome</keyword>
<sequence>MLEIAPPHPRGLHMNWSEKSSFVGVCGVVLLGVVVAGCAPVQEEEEDSSEAVDVGQAEAVPDVSAAVHALREGDDFKPAALARFGPDVAFGGGKFFVVWNDIREGGVFGTRVKPDGTILDPEGIRINISDASDDEAIREPAIAYNGTHFFVVWESFDGVRAVRVKPDGNVVGPVFDVINSDETFGPVDVACSKDICVVTFTVEGDNETDIFFTRVTKDGEVLDDPDRFLSPGDNFAVDAAVAWSSSKEVFLVVWSDSRGGEGEEDIFGNRVTEDGEILDGDGFPISEADGAQRAPDVAWSGKRFHVVWSDTRKGDADIFGARVRGDGKVDDKNGIPISKASGDQITPRVAHDDSNSLVVWSDTRNDKSRIRGARLEEDGEVKDNGGFAISDGDKPQEFLPAVAAGADRFFTAFAGEKEVDFFKPHFILGTRVTHQGQVKDSPALKLTLEPK</sequence>
<dbReference type="AlphaFoldDB" id="A0A085WSR2"/>
<dbReference type="Proteomes" id="UP000028725">
    <property type="component" value="Unassembled WGS sequence"/>
</dbReference>
<protein>
    <submittedName>
        <fullName evidence="1">Putative lipoprotein</fullName>
    </submittedName>
</protein>
<reference evidence="1 2" key="1">
    <citation type="submission" date="2014-04" db="EMBL/GenBank/DDBJ databases">
        <title>Genome assembly of Hyalangium minutum DSM 14724.</title>
        <authorList>
            <person name="Sharma G."/>
            <person name="Subramanian S."/>
        </authorList>
    </citation>
    <scope>NUCLEOTIDE SEQUENCE [LARGE SCALE GENOMIC DNA]</scope>
    <source>
        <strain evidence="1 2">DSM 14724</strain>
    </source>
</reference>
<proteinExistence type="predicted"/>
<dbReference type="STRING" id="394096.DB31_5767"/>
<keyword evidence="1" id="KW-0449">Lipoprotein</keyword>
<evidence type="ECO:0000313" key="1">
    <source>
        <dbReference type="EMBL" id="KFE70725.1"/>
    </source>
</evidence>
<accession>A0A085WSR2</accession>
<dbReference type="PATRIC" id="fig|394096.3.peg.2243"/>
<evidence type="ECO:0000313" key="2">
    <source>
        <dbReference type="Proteomes" id="UP000028725"/>
    </source>
</evidence>
<dbReference type="EMBL" id="JMCB01000003">
    <property type="protein sequence ID" value="KFE70725.1"/>
    <property type="molecule type" value="Genomic_DNA"/>
</dbReference>
<comment type="caution">
    <text evidence="1">The sequence shown here is derived from an EMBL/GenBank/DDBJ whole genome shotgun (WGS) entry which is preliminary data.</text>
</comment>
<gene>
    <name evidence="1" type="ORF">DB31_5767</name>
</gene>
<name>A0A085WSR2_9BACT</name>
<organism evidence="1 2">
    <name type="scientific">Hyalangium minutum</name>
    <dbReference type="NCBI Taxonomy" id="394096"/>
    <lineage>
        <taxon>Bacteria</taxon>
        <taxon>Pseudomonadati</taxon>
        <taxon>Myxococcota</taxon>
        <taxon>Myxococcia</taxon>
        <taxon>Myxococcales</taxon>
        <taxon>Cystobacterineae</taxon>
        <taxon>Archangiaceae</taxon>
        <taxon>Hyalangium</taxon>
    </lineage>
</organism>